<evidence type="ECO:0008006" key="3">
    <source>
        <dbReference type="Google" id="ProtNLM"/>
    </source>
</evidence>
<dbReference type="Proteomes" id="UP000520592">
    <property type="component" value="Unassembled WGS sequence"/>
</dbReference>
<dbReference type="EMBL" id="JACAQD010000013">
    <property type="protein sequence ID" value="NWC33230.1"/>
    <property type="molecule type" value="Genomic_DNA"/>
</dbReference>
<name>A0A7Y8CK61_9PSED</name>
<protein>
    <recommendedName>
        <fullName evidence="3">(S)-ureidoglycine aminohydrolase cupin domain-containing protein</fullName>
    </recommendedName>
</protein>
<comment type="caution">
    <text evidence="1">The sequence shown here is derived from an EMBL/GenBank/DDBJ whole genome shotgun (WGS) entry which is preliminary data.</text>
</comment>
<reference evidence="1 2" key="1">
    <citation type="submission" date="2020-04" db="EMBL/GenBank/DDBJ databases">
        <title>Molecular characterization of pseudomonads from Agaricus bisporus reveal novel blotch 2 pathogens in Western Europe.</title>
        <authorList>
            <person name="Taparia T."/>
            <person name="Krijger M."/>
            <person name="Haynes E."/>
            <person name="Elpinstone J.G."/>
            <person name="Noble R."/>
            <person name="Van Der Wolf J."/>
        </authorList>
    </citation>
    <scope>NUCLEOTIDE SEQUENCE [LARGE SCALE GENOMIC DNA]</scope>
    <source>
        <strain evidence="1 2">IPO3737</strain>
    </source>
</reference>
<sequence>MSKIVQRQATSDEKAQCLGWELWESGEVDQFVYRYDQDVQFVVQDGKAIIYSQFNEPVPIGPGCHVTIRKGVDGVWEISSPIVNRYKYL</sequence>
<dbReference type="InterPro" id="IPR014710">
    <property type="entry name" value="RmlC-like_jellyroll"/>
</dbReference>
<dbReference type="AlphaFoldDB" id="A0A7Y8CK61"/>
<organism evidence="1 2">
    <name type="scientific">Pseudomonas gingeri</name>
    <dbReference type="NCBI Taxonomy" id="117681"/>
    <lineage>
        <taxon>Bacteria</taxon>
        <taxon>Pseudomonadati</taxon>
        <taxon>Pseudomonadota</taxon>
        <taxon>Gammaproteobacteria</taxon>
        <taxon>Pseudomonadales</taxon>
        <taxon>Pseudomonadaceae</taxon>
        <taxon>Pseudomonas</taxon>
    </lineage>
</organism>
<accession>A0A7Y8CK61</accession>
<dbReference type="InterPro" id="IPR011051">
    <property type="entry name" value="RmlC_Cupin_sf"/>
</dbReference>
<gene>
    <name evidence="1" type="ORF">HX876_12575</name>
</gene>
<dbReference type="Gene3D" id="2.60.120.10">
    <property type="entry name" value="Jelly Rolls"/>
    <property type="match status" value="1"/>
</dbReference>
<dbReference type="GeneID" id="57664042"/>
<dbReference type="SUPFAM" id="SSF51182">
    <property type="entry name" value="RmlC-like cupins"/>
    <property type="match status" value="1"/>
</dbReference>
<evidence type="ECO:0000313" key="1">
    <source>
        <dbReference type="EMBL" id="NWC33230.1"/>
    </source>
</evidence>
<dbReference type="RefSeq" id="WP_177055515.1">
    <property type="nucleotide sequence ID" value="NZ_JACAOR010000014.1"/>
</dbReference>
<evidence type="ECO:0000313" key="2">
    <source>
        <dbReference type="Proteomes" id="UP000520592"/>
    </source>
</evidence>
<proteinExistence type="predicted"/>